<dbReference type="Proteomes" id="UP000663828">
    <property type="component" value="Unassembled WGS sequence"/>
</dbReference>
<evidence type="ECO:0000313" key="2">
    <source>
        <dbReference type="EMBL" id="CAF0998877.1"/>
    </source>
</evidence>
<comment type="caution">
    <text evidence="2">The sequence shown here is derived from an EMBL/GenBank/DDBJ whole genome shotgun (WGS) entry which is preliminary data.</text>
</comment>
<keyword evidence="1" id="KW-0812">Transmembrane</keyword>
<proteinExistence type="predicted"/>
<name>A0A814GP57_ADIRI</name>
<protein>
    <submittedName>
        <fullName evidence="2">Uncharacterized protein</fullName>
    </submittedName>
</protein>
<keyword evidence="3" id="KW-1185">Reference proteome</keyword>
<sequence length="432" mass="49258">MENLRARPVRIRAPGRRKWILLELLLAIICIVGFAVLAVLIIKHIRRIRTDMEPISNDTMNQTKNATYATEYVNYTLSNRTQLDQSENATYAIEYVNYTLSNSIQLDQSIGRPLGNAFYSNQNLLIKIYGYVRYVYVRLFTPWQGHAPLYIYIIQITFPSTIKYRYPVEPQRGTTEWQLIDISANMIPINCYESVGVGMEDSSDTNQIYGLNKTYGFGTRKGVKNITEIFLMPEYTTSVAIGFTVARNGTYKFFSVNISSAPVVLPASPNYQIKEYINFSLPDSVVYESTYGYPLGNAVYVNLGHFNGANGSVVYLNLRLFTPWQGKAPLYIFAILINKMDIKSIVQRYPVEPQRNTTDWQTIQIPLYALQIRTNTCLGIGMQNPSDRNKLYVINTLGTLFSKNITQHATNLELKADMRTGVAFSFTVAQYY</sequence>
<organism evidence="2 3">
    <name type="scientific">Adineta ricciae</name>
    <name type="common">Rotifer</name>
    <dbReference type="NCBI Taxonomy" id="249248"/>
    <lineage>
        <taxon>Eukaryota</taxon>
        <taxon>Metazoa</taxon>
        <taxon>Spiralia</taxon>
        <taxon>Gnathifera</taxon>
        <taxon>Rotifera</taxon>
        <taxon>Eurotatoria</taxon>
        <taxon>Bdelloidea</taxon>
        <taxon>Adinetida</taxon>
        <taxon>Adinetidae</taxon>
        <taxon>Adineta</taxon>
    </lineage>
</organism>
<gene>
    <name evidence="2" type="ORF">XAT740_LOCUS13097</name>
</gene>
<evidence type="ECO:0000313" key="3">
    <source>
        <dbReference type="Proteomes" id="UP000663828"/>
    </source>
</evidence>
<dbReference type="AlphaFoldDB" id="A0A814GP57"/>
<accession>A0A814GP57</accession>
<keyword evidence="1" id="KW-1133">Transmembrane helix</keyword>
<evidence type="ECO:0000256" key="1">
    <source>
        <dbReference type="SAM" id="Phobius"/>
    </source>
</evidence>
<dbReference type="EMBL" id="CAJNOR010000752">
    <property type="protein sequence ID" value="CAF0998877.1"/>
    <property type="molecule type" value="Genomic_DNA"/>
</dbReference>
<keyword evidence="1" id="KW-0472">Membrane</keyword>
<feature type="transmembrane region" description="Helical" evidence="1">
    <location>
        <begin position="20"/>
        <end position="42"/>
    </location>
</feature>
<reference evidence="2" key="1">
    <citation type="submission" date="2021-02" db="EMBL/GenBank/DDBJ databases">
        <authorList>
            <person name="Nowell W R."/>
        </authorList>
    </citation>
    <scope>NUCLEOTIDE SEQUENCE</scope>
</reference>